<feature type="compositionally biased region" description="Polar residues" evidence="1">
    <location>
        <begin position="115"/>
        <end position="131"/>
    </location>
</feature>
<sequence length="417" mass="46235">MRQQWPSKPTLRYQAWFVYAVLFTIGRRALLLDETWRVYTHIHKFVLGGELRQHKLADESSDEHTALNRLTQVMDLVRAPQRPVLMDTGMRVVTGPASVTESSAESDSLSLLTGKATTPSSPESLGSSTQQPAITALPSNLLPAVRMNLRGFLTFLNQALTATRIGNDTPNPTVWQAHMLSDMDCFCPFRELAPSRARAAGPEGPYVSPFAASTSGFLSALIFRAITFNTNFFRQSHLCYTTSANFEGVMAQASQRFRSKHGGANPPLSFFCNSWAYGPHNHGWKGTVGDRSTARKDWGLGFLEFYKWLTATDSGRVRFQHLGPLGAYLLAADYTYTGPQLIGVVESPRCEACGAANETRAHYLLECPHWEPFRQPLHTACREVGFYGSLHLAPLLTSPKLLKPMAAFVEATGRFKN</sequence>
<accession>A0AAD7H449</accession>
<keyword evidence="3" id="KW-1185">Reference proteome</keyword>
<feature type="compositionally biased region" description="Low complexity" evidence="1">
    <location>
        <begin position="97"/>
        <end position="113"/>
    </location>
</feature>
<dbReference type="EMBL" id="JARKIB010000383">
    <property type="protein sequence ID" value="KAJ7711872.1"/>
    <property type="molecule type" value="Genomic_DNA"/>
</dbReference>
<dbReference type="AlphaFoldDB" id="A0AAD7H449"/>
<gene>
    <name evidence="2" type="ORF">B0H16DRAFT_1744737</name>
</gene>
<evidence type="ECO:0000313" key="2">
    <source>
        <dbReference type="EMBL" id="KAJ7711872.1"/>
    </source>
</evidence>
<evidence type="ECO:0000313" key="3">
    <source>
        <dbReference type="Proteomes" id="UP001215598"/>
    </source>
</evidence>
<comment type="caution">
    <text evidence="2">The sequence shown here is derived from an EMBL/GenBank/DDBJ whole genome shotgun (WGS) entry which is preliminary data.</text>
</comment>
<evidence type="ECO:0000256" key="1">
    <source>
        <dbReference type="SAM" id="MobiDB-lite"/>
    </source>
</evidence>
<dbReference type="Proteomes" id="UP001215598">
    <property type="component" value="Unassembled WGS sequence"/>
</dbReference>
<organism evidence="2 3">
    <name type="scientific">Mycena metata</name>
    <dbReference type="NCBI Taxonomy" id="1033252"/>
    <lineage>
        <taxon>Eukaryota</taxon>
        <taxon>Fungi</taxon>
        <taxon>Dikarya</taxon>
        <taxon>Basidiomycota</taxon>
        <taxon>Agaricomycotina</taxon>
        <taxon>Agaricomycetes</taxon>
        <taxon>Agaricomycetidae</taxon>
        <taxon>Agaricales</taxon>
        <taxon>Marasmiineae</taxon>
        <taxon>Mycenaceae</taxon>
        <taxon>Mycena</taxon>
    </lineage>
</organism>
<name>A0AAD7H449_9AGAR</name>
<evidence type="ECO:0008006" key="4">
    <source>
        <dbReference type="Google" id="ProtNLM"/>
    </source>
</evidence>
<proteinExistence type="predicted"/>
<protein>
    <recommendedName>
        <fullName evidence="4">Reverse transcriptase zinc-binding domain-containing protein</fullName>
    </recommendedName>
</protein>
<reference evidence="2" key="1">
    <citation type="submission" date="2023-03" db="EMBL/GenBank/DDBJ databases">
        <title>Massive genome expansion in bonnet fungi (Mycena s.s.) driven by repeated elements and novel gene families across ecological guilds.</title>
        <authorList>
            <consortium name="Lawrence Berkeley National Laboratory"/>
            <person name="Harder C.B."/>
            <person name="Miyauchi S."/>
            <person name="Viragh M."/>
            <person name="Kuo A."/>
            <person name="Thoen E."/>
            <person name="Andreopoulos B."/>
            <person name="Lu D."/>
            <person name="Skrede I."/>
            <person name="Drula E."/>
            <person name="Henrissat B."/>
            <person name="Morin E."/>
            <person name="Kohler A."/>
            <person name="Barry K."/>
            <person name="LaButti K."/>
            <person name="Morin E."/>
            <person name="Salamov A."/>
            <person name="Lipzen A."/>
            <person name="Mereny Z."/>
            <person name="Hegedus B."/>
            <person name="Baldrian P."/>
            <person name="Stursova M."/>
            <person name="Weitz H."/>
            <person name="Taylor A."/>
            <person name="Grigoriev I.V."/>
            <person name="Nagy L.G."/>
            <person name="Martin F."/>
            <person name="Kauserud H."/>
        </authorList>
    </citation>
    <scope>NUCLEOTIDE SEQUENCE</scope>
    <source>
        <strain evidence="2">CBHHK182m</strain>
    </source>
</reference>
<feature type="region of interest" description="Disordered" evidence="1">
    <location>
        <begin position="96"/>
        <end position="131"/>
    </location>
</feature>